<evidence type="ECO:0000313" key="3">
    <source>
        <dbReference type="EMBL" id="KAF4637053.1"/>
    </source>
</evidence>
<keyword evidence="4" id="KW-1185">Reference proteome</keyword>
<proteinExistence type="predicted"/>
<evidence type="ECO:0000259" key="2">
    <source>
        <dbReference type="PROSITE" id="PS51388"/>
    </source>
</evidence>
<dbReference type="Proteomes" id="UP000566819">
    <property type="component" value="Unassembled WGS sequence"/>
</dbReference>
<protein>
    <recommendedName>
        <fullName evidence="2">GED domain-containing protein</fullName>
    </recommendedName>
</protein>
<feature type="domain" description="GED" evidence="2">
    <location>
        <begin position="8"/>
        <end position="101"/>
    </location>
</feature>
<dbReference type="InterPro" id="IPR020850">
    <property type="entry name" value="GED_dom"/>
</dbReference>
<accession>A0A8H4RX36</accession>
<dbReference type="AlphaFoldDB" id="A0A8H4RX36"/>
<dbReference type="OrthoDB" id="415706at2759"/>
<dbReference type="EMBL" id="JAAMPI010000037">
    <property type="protein sequence ID" value="KAF4637053.1"/>
    <property type="molecule type" value="Genomic_DNA"/>
</dbReference>
<evidence type="ECO:0000313" key="4">
    <source>
        <dbReference type="Proteomes" id="UP000566819"/>
    </source>
</evidence>
<comment type="caution">
    <text evidence="3">The sequence shown here is derived from an EMBL/GenBank/DDBJ whole genome shotgun (WGS) entry which is preliminary data.</text>
</comment>
<reference evidence="3 4" key="1">
    <citation type="submission" date="2020-03" db="EMBL/GenBank/DDBJ databases">
        <title>Draft Genome Sequence of Cudoniella acicularis.</title>
        <authorList>
            <person name="Buettner E."/>
            <person name="Kellner H."/>
        </authorList>
    </citation>
    <scope>NUCLEOTIDE SEQUENCE [LARGE SCALE GENOMIC DNA]</scope>
    <source>
        <strain evidence="3 4">DSM 108380</strain>
    </source>
</reference>
<gene>
    <name evidence="3" type="ORF">G7Y89_g1013</name>
</gene>
<organism evidence="3 4">
    <name type="scientific">Cudoniella acicularis</name>
    <dbReference type="NCBI Taxonomy" id="354080"/>
    <lineage>
        <taxon>Eukaryota</taxon>
        <taxon>Fungi</taxon>
        <taxon>Dikarya</taxon>
        <taxon>Ascomycota</taxon>
        <taxon>Pezizomycotina</taxon>
        <taxon>Leotiomycetes</taxon>
        <taxon>Helotiales</taxon>
        <taxon>Tricladiaceae</taxon>
        <taxon>Cudoniella</taxon>
    </lineage>
</organism>
<feature type="region of interest" description="Disordered" evidence="1">
    <location>
        <begin position="426"/>
        <end position="532"/>
    </location>
</feature>
<dbReference type="PROSITE" id="PS51388">
    <property type="entry name" value="GED"/>
    <property type="match status" value="1"/>
</dbReference>
<evidence type="ECO:0000256" key="1">
    <source>
        <dbReference type="SAM" id="MobiDB-lite"/>
    </source>
</evidence>
<feature type="compositionally biased region" description="Acidic residues" evidence="1">
    <location>
        <begin position="433"/>
        <end position="445"/>
    </location>
</feature>
<name>A0A8H4RX36_9HELO</name>
<sequence length="532" mass="59265">MSNDDHTIQDLHDTLKSYYKVARKRFVDTICLQVVDHFLVSGKTSPLWIFSLHFIGKMSDAELHQIAGDEVRRQGRKSWKLELLVWQQMVHLDRGGWLRSVVRDHLTDGVSIFDLIINLRRIMCVTWTIHYACGDDEVAKAPSNGCDGKCTGTNITYDDNLDTSPQEDCSTCIAARQLQTPPTSSDSSASETSEECIIRCSKPKFDRDSEDDYGVVFVQQVVHHLSGDYTKAFLLGSIIGEYTFIVFDYDNPDHLDTCDVLGFRVGKSIRAISVPGEMIHSRVRSWKQVNERHKLSFPYLGQRLHRLLVSQSPANGPHAFTLLCNMTSTGRLSRYPSPHLTLKTSQSKNSFNAAFDTPGAVRQPRELISIAKFSMLYNEYMISTIVLRNGISQASYAVETNLLALGVIRTKLHARRRLNRLVGFIQPEKNPDGEDNSLGDPDVDNANDRPVDQIKRRKLNASHSVCHGRTVGGNDEQEEGGRGDEYDGEEGGGDQNNEGGGSGDENGERGAAMEKDARFGGVANTDVLSPIQ</sequence>
<feature type="compositionally biased region" description="Basic and acidic residues" evidence="1">
    <location>
        <begin position="506"/>
        <end position="518"/>
    </location>
</feature>